<keyword evidence="6" id="KW-0862">Zinc</keyword>
<reference evidence="14" key="2">
    <citation type="submission" date="2023-04" db="EMBL/GenBank/DDBJ databases">
        <authorList>
            <person name="Bu L."/>
            <person name="Lu L."/>
            <person name="Laidemitt M.R."/>
            <person name="Zhang S.M."/>
            <person name="Mutuku M."/>
            <person name="Mkoji G."/>
            <person name="Steinauer M."/>
            <person name="Loker E.S."/>
        </authorList>
    </citation>
    <scope>NUCLEOTIDE SEQUENCE</scope>
    <source>
        <strain evidence="14">KasaAsao</strain>
        <tissue evidence="14">Whole Snail</tissue>
    </source>
</reference>
<dbReference type="GO" id="GO:0005634">
    <property type="term" value="C:nucleus"/>
    <property type="evidence" value="ECO:0007669"/>
    <property type="project" value="UniProtKB-SubCell"/>
</dbReference>
<dbReference type="InterPro" id="IPR036236">
    <property type="entry name" value="Znf_C2H2_sf"/>
</dbReference>
<keyword evidence="7" id="KW-0805">Transcription regulation</keyword>
<evidence type="ECO:0000256" key="12">
    <source>
        <dbReference type="SAM" id="MobiDB-lite"/>
    </source>
</evidence>
<evidence type="ECO:0000256" key="10">
    <source>
        <dbReference type="ARBA" id="ARBA00023242"/>
    </source>
</evidence>
<evidence type="ECO:0000256" key="5">
    <source>
        <dbReference type="ARBA" id="ARBA00022771"/>
    </source>
</evidence>
<dbReference type="PANTHER" id="PTHR16515">
    <property type="entry name" value="PR DOMAIN ZINC FINGER PROTEIN"/>
    <property type="match status" value="1"/>
</dbReference>
<comment type="similarity">
    <text evidence="2">Belongs to the krueppel C2H2-type zinc-finger protein family.</text>
</comment>
<dbReference type="GO" id="GO:0008270">
    <property type="term" value="F:zinc ion binding"/>
    <property type="evidence" value="ECO:0007669"/>
    <property type="project" value="UniProtKB-KW"/>
</dbReference>
<gene>
    <name evidence="14" type="ORF">Bpfe_020647</name>
</gene>
<keyword evidence="3" id="KW-0479">Metal-binding</keyword>
<dbReference type="InterPro" id="IPR013087">
    <property type="entry name" value="Znf_C2H2_type"/>
</dbReference>
<organism evidence="14 15">
    <name type="scientific">Biomphalaria pfeifferi</name>
    <name type="common">Bloodfluke planorb</name>
    <name type="synonym">Freshwater snail</name>
    <dbReference type="NCBI Taxonomy" id="112525"/>
    <lineage>
        <taxon>Eukaryota</taxon>
        <taxon>Metazoa</taxon>
        <taxon>Spiralia</taxon>
        <taxon>Lophotrochozoa</taxon>
        <taxon>Mollusca</taxon>
        <taxon>Gastropoda</taxon>
        <taxon>Heterobranchia</taxon>
        <taxon>Euthyneura</taxon>
        <taxon>Panpulmonata</taxon>
        <taxon>Hygrophila</taxon>
        <taxon>Lymnaeoidea</taxon>
        <taxon>Planorbidae</taxon>
        <taxon>Biomphalaria</taxon>
    </lineage>
</organism>
<evidence type="ECO:0000256" key="9">
    <source>
        <dbReference type="ARBA" id="ARBA00023163"/>
    </source>
</evidence>
<keyword evidence="4" id="KW-0677">Repeat</keyword>
<keyword evidence="15" id="KW-1185">Reference proteome</keyword>
<dbReference type="PROSITE" id="PS50157">
    <property type="entry name" value="ZINC_FINGER_C2H2_2"/>
    <property type="match status" value="2"/>
</dbReference>
<dbReference type="SMART" id="SM00355">
    <property type="entry name" value="ZnF_C2H2"/>
    <property type="match status" value="2"/>
</dbReference>
<reference evidence="14" key="1">
    <citation type="journal article" date="2023" name="PLoS Negl. Trop. Dis.">
        <title>A genome sequence for Biomphalaria pfeifferi, the major vector snail for the human-infecting parasite Schistosoma mansoni.</title>
        <authorList>
            <person name="Bu L."/>
            <person name="Lu L."/>
            <person name="Laidemitt M.R."/>
            <person name="Zhang S.M."/>
            <person name="Mutuku M."/>
            <person name="Mkoji G."/>
            <person name="Steinauer M."/>
            <person name="Loker E.S."/>
        </authorList>
    </citation>
    <scope>NUCLEOTIDE SEQUENCE</scope>
    <source>
        <strain evidence="14">KasaAsao</strain>
    </source>
</reference>
<dbReference type="GO" id="GO:0010468">
    <property type="term" value="P:regulation of gene expression"/>
    <property type="evidence" value="ECO:0007669"/>
    <property type="project" value="TreeGrafter"/>
</dbReference>
<evidence type="ECO:0000256" key="4">
    <source>
        <dbReference type="ARBA" id="ARBA00022737"/>
    </source>
</evidence>
<dbReference type="AlphaFoldDB" id="A0AAD8B8B7"/>
<evidence type="ECO:0000256" key="11">
    <source>
        <dbReference type="PROSITE-ProRule" id="PRU00042"/>
    </source>
</evidence>
<dbReference type="PANTHER" id="PTHR16515:SF66">
    <property type="entry name" value="C2H2-TYPE DOMAIN-CONTAINING PROTEIN"/>
    <property type="match status" value="1"/>
</dbReference>
<evidence type="ECO:0000259" key="13">
    <source>
        <dbReference type="PROSITE" id="PS50157"/>
    </source>
</evidence>
<evidence type="ECO:0000256" key="6">
    <source>
        <dbReference type="ARBA" id="ARBA00022833"/>
    </source>
</evidence>
<dbReference type="SUPFAM" id="SSF57667">
    <property type="entry name" value="beta-beta-alpha zinc fingers"/>
    <property type="match status" value="1"/>
</dbReference>
<evidence type="ECO:0000313" key="15">
    <source>
        <dbReference type="Proteomes" id="UP001233172"/>
    </source>
</evidence>
<dbReference type="Proteomes" id="UP001233172">
    <property type="component" value="Unassembled WGS sequence"/>
</dbReference>
<comment type="subcellular location">
    <subcellularLocation>
        <location evidence="1">Nucleus</location>
    </subcellularLocation>
</comment>
<keyword evidence="8" id="KW-0238">DNA-binding</keyword>
<evidence type="ECO:0000256" key="1">
    <source>
        <dbReference type="ARBA" id="ARBA00004123"/>
    </source>
</evidence>
<keyword evidence="10" id="KW-0539">Nucleus</keyword>
<dbReference type="Pfam" id="PF00096">
    <property type="entry name" value="zf-C2H2"/>
    <property type="match status" value="2"/>
</dbReference>
<dbReference type="EMBL" id="JASAOG010000120">
    <property type="protein sequence ID" value="KAK0049915.1"/>
    <property type="molecule type" value="Genomic_DNA"/>
</dbReference>
<accession>A0AAD8B8B7</accession>
<sequence length="160" mass="18670">MEEDILSAPTSEEESPKLSCMSHCEPNCSLDQRNGMKRKCNDTEVPGEETDKTLNSLSDLKQDISYEMRETSNLNHFQMQFKKLKKEKKLFTEKQKQDKENKCPTCLKVFQTSTKLKIHQMVHKEEKPFKCQLCLKAFPTSLNLKNHQRVHTETSASPYR</sequence>
<evidence type="ECO:0000256" key="8">
    <source>
        <dbReference type="ARBA" id="ARBA00023125"/>
    </source>
</evidence>
<feature type="domain" description="C2H2-type" evidence="13">
    <location>
        <begin position="129"/>
        <end position="156"/>
    </location>
</feature>
<name>A0AAD8B8B7_BIOPF</name>
<dbReference type="InterPro" id="IPR050331">
    <property type="entry name" value="Zinc_finger"/>
</dbReference>
<dbReference type="PROSITE" id="PS00028">
    <property type="entry name" value="ZINC_FINGER_C2H2_1"/>
    <property type="match status" value="2"/>
</dbReference>
<feature type="region of interest" description="Disordered" evidence="12">
    <location>
        <begin position="1"/>
        <end position="20"/>
    </location>
</feature>
<keyword evidence="9" id="KW-0804">Transcription</keyword>
<evidence type="ECO:0000256" key="7">
    <source>
        <dbReference type="ARBA" id="ARBA00023015"/>
    </source>
</evidence>
<feature type="domain" description="C2H2-type" evidence="13">
    <location>
        <begin position="101"/>
        <end position="128"/>
    </location>
</feature>
<evidence type="ECO:0000256" key="3">
    <source>
        <dbReference type="ARBA" id="ARBA00022723"/>
    </source>
</evidence>
<dbReference type="GO" id="GO:0003677">
    <property type="term" value="F:DNA binding"/>
    <property type="evidence" value="ECO:0007669"/>
    <property type="project" value="UniProtKB-KW"/>
</dbReference>
<protein>
    <submittedName>
        <fullName evidence="14">Zinc finger protein 239</fullName>
    </submittedName>
</protein>
<comment type="caution">
    <text evidence="14">The sequence shown here is derived from an EMBL/GenBank/DDBJ whole genome shotgun (WGS) entry which is preliminary data.</text>
</comment>
<evidence type="ECO:0000256" key="2">
    <source>
        <dbReference type="ARBA" id="ARBA00006991"/>
    </source>
</evidence>
<keyword evidence="5 11" id="KW-0863">Zinc-finger</keyword>
<evidence type="ECO:0000313" key="14">
    <source>
        <dbReference type="EMBL" id="KAK0049915.1"/>
    </source>
</evidence>
<dbReference type="Gene3D" id="3.30.160.60">
    <property type="entry name" value="Classic Zinc Finger"/>
    <property type="match status" value="2"/>
</dbReference>
<dbReference type="FunFam" id="3.30.160.60:FF:000608">
    <property type="entry name" value="zinc finger protein 286A isoform X1"/>
    <property type="match status" value="1"/>
</dbReference>
<proteinExistence type="inferred from homology"/>